<dbReference type="GO" id="GO:0005634">
    <property type="term" value="C:nucleus"/>
    <property type="evidence" value="ECO:0007669"/>
    <property type="project" value="UniProtKB-SubCell"/>
</dbReference>
<dbReference type="CDD" id="cd00167">
    <property type="entry name" value="SANT"/>
    <property type="match status" value="1"/>
</dbReference>
<evidence type="ECO:0000313" key="7">
    <source>
        <dbReference type="EMBL" id="ORY31841.1"/>
    </source>
</evidence>
<feature type="region of interest" description="Disordered" evidence="4">
    <location>
        <begin position="1"/>
        <end position="160"/>
    </location>
</feature>
<protein>
    <recommendedName>
        <fullName evidence="9">Homeodomain-like protein</fullName>
    </recommendedName>
</protein>
<dbReference type="InterPro" id="IPR009057">
    <property type="entry name" value="Homeodomain-like_sf"/>
</dbReference>
<dbReference type="PANTHER" id="PTHR46380">
    <property type="entry name" value="CYCLIN-D-BINDING MYB-LIKE TRANSCRIPTION FACTOR 1"/>
    <property type="match status" value="1"/>
</dbReference>
<evidence type="ECO:0000259" key="6">
    <source>
        <dbReference type="PROSITE" id="PS51294"/>
    </source>
</evidence>
<feature type="domain" description="Myb-like" evidence="5">
    <location>
        <begin position="365"/>
        <end position="414"/>
    </location>
</feature>
<evidence type="ECO:0000256" key="1">
    <source>
        <dbReference type="ARBA" id="ARBA00004123"/>
    </source>
</evidence>
<dbReference type="InterPro" id="IPR017930">
    <property type="entry name" value="Myb_dom"/>
</dbReference>
<evidence type="ECO:0000256" key="3">
    <source>
        <dbReference type="ARBA" id="ARBA00023242"/>
    </source>
</evidence>
<dbReference type="Proteomes" id="UP000193986">
    <property type="component" value="Unassembled WGS sequence"/>
</dbReference>
<evidence type="ECO:0008006" key="9">
    <source>
        <dbReference type="Google" id="ProtNLM"/>
    </source>
</evidence>
<evidence type="ECO:0000313" key="8">
    <source>
        <dbReference type="Proteomes" id="UP000193986"/>
    </source>
</evidence>
<evidence type="ECO:0000256" key="2">
    <source>
        <dbReference type="ARBA" id="ARBA00023125"/>
    </source>
</evidence>
<dbReference type="SUPFAM" id="SSF46689">
    <property type="entry name" value="Homeodomain-like"/>
    <property type="match status" value="2"/>
</dbReference>
<dbReference type="GO" id="GO:0003700">
    <property type="term" value="F:DNA-binding transcription factor activity"/>
    <property type="evidence" value="ECO:0007669"/>
    <property type="project" value="TreeGrafter"/>
</dbReference>
<dbReference type="PANTHER" id="PTHR46380:SF2">
    <property type="entry name" value="CYCLIN-D-BINDING MYB-LIKE TRANSCRIPTION FACTOR 1"/>
    <property type="match status" value="1"/>
</dbReference>
<dbReference type="PROSITE" id="PS50090">
    <property type="entry name" value="MYB_LIKE"/>
    <property type="match status" value="2"/>
</dbReference>
<evidence type="ECO:0000256" key="4">
    <source>
        <dbReference type="SAM" id="MobiDB-lite"/>
    </source>
</evidence>
<sequence>MENLFDDTGTFPVENNALPMILTESDDEEPTLSEAERKQIKAQRKAERRAKKQAREARQRAAGTADDAEEEDRQGGVQDKGTAKRLKKRKVETETEAAEVDRRSGDEEVYQEVGARRVEATKNDQLDGDTTDARSEKKRRTELVSSTGKATKKKKRPAISNEMVDFRLYSPESLTDESVGEAQPEPAIPTSSRGSKTRINTAPRPIKSLASSSDFTKPGPSRLPIPIPEMARARLSMAAPRKPRNGERKETDDELRRAFRTEGAAYAWLASKWVGLNELQRLEAEGILTYKRGKFSQAESMAVKQHLAMFQHVNRISDHELVNLVMAKGRMSERRDFPKFWPEVAATVPGRPVKYVKDHVHRMYDPRGRKGAWTKSEDEELLRAYQRFPNEWAKIGDIVDRTELDCRDRYKNELRDRGTRHTGHWTDEECRQLVKCVKEANTSLGMDPLGAEAPWDIVCEKMGGTRTRTQCRKKWQSSVRMTEINQGIQWKLAPTDRPELIKLVRNYQASSEADIVWQDIAVGPLAKLAPKAIQSAWWRMKQRIKDSHKMELNGRPFLYQSQSTGVLMAIFFGRALG</sequence>
<comment type="subcellular location">
    <subcellularLocation>
        <location evidence="1">Nucleus</location>
    </subcellularLocation>
</comment>
<feature type="compositionally biased region" description="Basic and acidic residues" evidence="4">
    <location>
        <begin position="114"/>
        <end position="142"/>
    </location>
</feature>
<keyword evidence="2" id="KW-0238">DNA-binding</keyword>
<comment type="caution">
    <text evidence="7">The sequence shown here is derived from an EMBL/GenBank/DDBJ whole genome shotgun (WGS) entry which is preliminary data.</text>
</comment>
<dbReference type="InterPro" id="IPR001005">
    <property type="entry name" value="SANT/Myb"/>
</dbReference>
<dbReference type="InterPro" id="IPR051651">
    <property type="entry name" value="DMTF1_DNA-bind_reg"/>
</dbReference>
<reference evidence="7 8" key="1">
    <citation type="submission" date="2016-07" db="EMBL/GenBank/DDBJ databases">
        <title>Pervasive Adenine N6-methylation of Active Genes in Fungi.</title>
        <authorList>
            <consortium name="DOE Joint Genome Institute"/>
            <person name="Mondo S.J."/>
            <person name="Dannebaum R.O."/>
            <person name="Kuo R.C."/>
            <person name="Labutti K."/>
            <person name="Haridas S."/>
            <person name="Kuo A."/>
            <person name="Salamov A."/>
            <person name="Ahrendt S.R."/>
            <person name="Lipzen A."/>
            <person name="Sullivan W."/>
            <person name="Andreopoulos W.B."/>
            <person name="Clum A."/>
            <person name="Lindquist E."/>
            <person name="Daum C."/>
            <person name="Ramamoorthy G.K."/>
            <person name="Gryganskyi A."/>
            <person name="Culley D."/>
            <person name="Magnuson J.K."/>
            <person name="James T.Y."/>
            <person name="O'Malley M.A."/>
            <person name="Stajich J.E."/>
            <person name="Spatafora J.W."/>
            <person name="Visel A."/>
            <person name="Grigoriev I.V."/>
        </authorList>
    </citation>
    <scope>NUCLEOTIDE SEQUENCE [LARGE SCALE GENOMIC DNA]</scope>
    <source>
        <strain evidence="7 8">68-887.2</strain>
    </source>
</reference>
<dbReference type="PROSITE" id="PS51294">
    <property type="entry name" value="HTH_MYB"/>
    <property type="match status" value="1"/>
</dbReference>
<dbReference type="STRING" id="71784.A0A1Y2BAF9"/>
<feature type="compositionally biased region" description="Basic residues" evidence="4">
    <location>
        <begin position="40"/>
        <end position="52"/>
    </location>
</feature>
<accession>A0A1Y2BAF9</accession>
<dbReference type="OrthoDB" id="39591at2759"/>
<evidence type="ECO:0000259" key="5">
    <source>
        <dbReference type="PROSITE" id="PS50090"/>
    </source>
</evidence>
<dbReference type="EMBL" id="MCFC01000013">
    <property type="protein sequence ID" value="ORY31841.1"/>
    <property type="molecule type" value="Genomic_DNA"/>
</dbReference>
<dbReference type="AlphaFoldDB" id="A0A1Y2BAF9"/>
<dbReference type="InParanoid" id="A0A1Y2BAF9"/>
<feature type="domain" description="HTH myb-type" evidence="6">
    <location>
        <begin position="365"/>
        <end position="418"/>
    </location>
</feature>
<keyword evidence="3" id="KW-0539">Nucleus</keyword>
<dbReference type="Gene3D" id="1.10.10.60">
    <property type="entry name" value="Homeodomain-like"/>
    <property type="match status" value="2"/>
</dbReference>
<dbReference type="GO" id="GO:0000976">
    <property type="term" value="F:transcription cis-regulatory region binding"/>
    <property type="evidence" value="ECO:0007669"/>
    <property type="project" value="TreeGrafter"/>
</dbReference>
<organism evidence="7 8">
    <name type="scientific">Naematelia encephala</name>
    <dbReference type="NCBI Taxonomy" id="71784"/>
    <lineage>
        <taxon>Eukaryota</taxon>
        <taxon>Fungi</taxon>
        <taxon>Dikarya</taxon>
        <taxon>Basidiomycota</taxon>
        <taxon>Agaricomycotina</taxon>
        <taxon>Tremellomycetes</taxon>
        <taxon>Tremellales</taxon>
        <taxon>Naemateliaceae</taxon>
        <taxon>Naematelia</taxon>
    </lineage>
</organism>
<name>A0A1Y2BAF9_9TREE</name>
<feature type="domain" description="Myb-like" evidence="5">
    <location>
        <begin position="417"/>
        <end position="479"/>
    </location>
</feature>
<gene>
    <name evidence="7" type="ORF">BCR39DRAFT_525659</name>
</gene>
<feature type="region of interest" description="Disordered" evidence="4">
    <location>
        <begin position="174"/>
        <end position="224"/>
    </location>
</feature>
<proteinExistence type="predicted"/>
<feature type="compositionally biased region" description="Polar residues" evidence="4">
    <location>
        <begin position="189"/>
        <end position="200"/>
    </location>
</feature>
<dbReference type="Pfam" id="PF13921">
    <property type="entry name" value="Myb_DNA-bind_6"/>
    <property type="match status" value="1"/>
</dbReference>
<keyword evidence="8" id="KW-1185">Reference proteome</keyword>
<dbReference type="SMART" id="SM00717">
    <property type="entry name" value="SANT"/>
    <property type="match status" value="3"/>
</dbReference>